<accession>A0A2K9BJT3</accession>
<gene>
    <name evidence="1" type="ORF">CXP39_01835</name>
</gene>
<proteinExistence type="predicted"/>
<dbReference type="PROSITE" id="PS51257">
    <property type="entry name" value="PROKAR_LIPOPROTEIN"/>
    <property type="match status" value="1"/>
</dbReference>
<dbReference type="RefSeq" id="WP_027048114.1">
    <property type="nucleotide sequence ID" value="NZ_CP025257.1"/>
</dbReference>
<protein>
    <recommendedName>
        <fullName evidence="3">Lipoprotein</fullName>
    </recommendedName>
</protein>
<organism evidence="1 2">
    <name type="scientific">Mesoplasma syrphidae</name>
    <dbReference type="NCBI Taxonomy" id="225999"/>
    <lineage>
        <taxon>Bacteria</taxon>
        <taxon>Bacillati</taxon>
        <taxon>Mycoplasmatota</taxon>
        <taxon>Mollicutes</taxon>
        <taxon>Entomoplasmatales</taxon>
        <taxon>Entomoplasmataceae</taxon>
        <taxon>Mesoplasma</taxon>
    </lineage>
</organism>
<reference evidence="1 2" key="1">
    <citation type="submission" date="2017-12" db="EMBL/GenBank/DDBJ databases">
        <title>Mesoplasma syrphidae YJS, Complete Genome.</title>
        <authorList>
            <person name="Knight T.F."/>
            <person name="Citino T."/>
            <person name="Rubinstein R."/>
            <person name="Neuschaefer Z."/>
        </authorList>
    </citation>
    <scope>NUCLEOTIDE SEQUENCE [LARGE SCALE GENOMIC DNA]</scope>
    <source>
        <strain evidence="1 2">YJS</strain>
    </source>
</reference>
<name>A0A2K9BJT3_9MOLU</name>
<evidence type="ECO:0000313" key="1">
    <source>
        <dbReference type="EMBL" id="AUF83531.1"/>
    </source>
</evidence>
<sequence>MKKILTIMSAFGIATTLSTTVVGCGPKKNVLPEIEFEEINLNAIDFFKERKELGEQIDSEAAVTKVRQLILEWQSLPENSDMRIKMIDSVDIKVDEDKKEVKISAKPNQLQYTNFCIFTYTLKASF</sequence>
<keyword evidence="2" id="KW-1185">Reference proteome</keyword>
<dbReference type="KEGG" id="msyr:CXP39_01835"/>
<dbReference type="Proteomes" id="UP000233419">
    <property type="component" value="Chromosome"/>
</dbReference>
<dbReference type="EMBL" id="CP025257">
    <property type="protein sequence ID" value="AUF83531.1"/>
    <property type="molecule type" value="Genomic_DNA"/>
</dbReference>
<dbReference type="AlphaFoldDB" id="A0A2K9BJT3"/>
<evidence type="ECO:0000313" key="2">
    <source>
        <dbReference type="Proteomes" id="UP000233419"/>
    </source>
</evidence>
<evidence type="ECO:0008006" key="3">
    <source>
        <dbReference type="Google" id="ProtNLM"/>
    </source>
</evidence>